<dbReference type="Pfam" id="PF00646">
    <property type="entry name" value="F-box"/>
    <property type="match status" value="1"/>
</dbReference>
<evidence type="ECO:0000259" key="2">
    <source>
        <dbReference type="Pfam" id="PF25210"/>
    </source>
</evidence>
<dbReference type="InterPro" id="IPR050354">
    <property type="entry name" value="F-box/kelch-repeat_ARATH"/>
</dbReference>
<dbReference type="InterPro" id="IPR015915">
    <property type="entry name" value="Kelch-typ_b-propeller"/>
</dbReference>
<name>A0A6J0M6Z3_RAPSA</name>
<feature type="domain" description="FKB95-like N-terminal Kelch" evidence="2">
    <location>
        <begin position="80"/>
        <end position="331"/>
    </location>
</feature>
<dbReference type="PANTHER" id="PTHR24414:SF23">
    <property type="entry name" value="F-BOX_KELCH-REPEAT PROTEIN SKIP6"/>
    <property type="match status" value="1"/>
</dbReference>
<protein>
    <submittedName>
        <fullName evidence="4">F-box/kelch-repeat protein At4g39240-like</fullName>
    </submittedName>
</protein>
<evidence type="ECO:0000313" key="3">
    <source>
        <dbReference type="Proteomes" id="UP000504610"/>
    </source>
</evidence>
<dbReference type="KEGG" id="rsz:108839565"/>
<sequence>MLSSGIKRVKGETKELLPDDLKREIISRVPISYHPVASTICQDFSNFIQLRHVYGDRAKIHKAETVIHISLMSENYVLDWYTLHKKAFVDEFVLRPLPQFPVVPVKRHNLIASGSRIYAISWENSENMYVDCKSYLTVRVPSTTCNETLAVIKRQLYVIGDLNLETSSAFLKSLDIDDNDEWKVVNFPLALDHSNYPIFSNLIVLNNKIYFIGNSGRRCVVFDPDNLTMERMNSKGMGRHSYDSSCVINDRLFCFEKNNKLKVHVNGNTWVHVRGLKNKLPKFDSGSTKLFNLSGKLLILQNSNRKDILVTVVSLEDRHGEMWGNVFSSNVALRLPYRTFIVHALEVEL</sequence>
<gene>
    <name evidence="4" type="primary">LOC108839565</name>
</gene>
<dbReference type="Proteomes" id="UP000504610">
    <property type="component" value="Chromosome 2"/>
</dbReference>
<dbReference type="OrthoDB" id="1109398at2759"/>
<accession>A0A6J0M6Z3</accession>
<dbReference type="GeneID" id="108839565"/>
<organism evidence="3 4">
    <name type="scientific">Raphanus sativus</name>
    <name type="common">Radish</name>
    <name type="synonym">Raphanus raphanistrum var. sativus</name>
    <dbReference type="NCBI Taxonomy" id="3726"/>
    <lineage>
        <taxon>Eukaryota</taxon>
        <taxon>Viridiplantae</taxon>
        <taxon>Streptophyta</taxon>
        <taxon>Embryophyta</taxon>
        <taxon>Tracheophyta</taxon>
        <taxon>Spermatophyta</taxon>
        <taxon>Magnoliopsida</taxon>
        <taxon>eudicotyledons</taxon>
        <taxon>Gunneridae</taxon>
        <taxon>Pentapetalae</taxon>
        <taxon>rosids</taxon>
        <taxon>malvids</taxon>
        <taxon>Brassicales</taxon>
        <taxon>Brassicaceae</taxon>
        <taxon>Brassiceae</taxon>
        <taxon>Raphanus</taxon>
    </lineage>
</organism>
<dbReference type="Pfam" id="PF25210">
    <property type="entry name" value="Kelch_FKB95"/>
    <property type="match status" value="1"/>
</dbReference>
<reference evidence="3" key="1">
    <citation type="journal article" date="2019" name="Database">
        <title>The radish genome database (RadishGD): an integrated information resource for radish genomics.</title>
        <authorList>
            <person name="Yu H.J."/>
            <person name="Baek S."/>
            <person name="Lee Y.J."/>
            <person name="Cho A."/>
            <person name="Mun J.H."/>
        </authorList>
    </citation>
    <scope>NUCLEOTIDE SEQUENCE [LARGE SCALE GENOMIC DNA]</scope>
    <source>
        <strain evidence="3">cv. WK10039</strain>
    </source>
</reference>
<dbReference type="SUPFAM" id="SSF117281">
    <property type="entry name" value="Kelch motif"/>
    <property type="match status" value="1"/>
</dbReference>
<reference evidence="4" key="2">
    <citation type="submission" date="2025-08" db="UniProtKB">
        <authorList>
            <consortium name="RefSeq"/>
        </authorList>
    </citation>
    <scope>IDENTIFICATION</scope>
    <source>
        <tissue evidence="4">Leaf</tissue>
    </source>
</reference>
<dbReference type="InterPro" id="IPR001810">
    <property type="entry name" value="F-box_dom"/>
</dbReference>
<dbReference type="InterPro" id="IPR057499">
    <property type="entry name" value="Kelch_FKB95"/>
</dbReference>
<evidence type="ECO:0000259" key="1">
    <source>
        <dbReference type="Pfam" id="PF00646"/>
    </source>
</evidence>
<feature type="domain" description="F-box" evidence="1">
    <location>
        <begin position="16"/>
        <end position="50"/>
    </location>
</feature>
<dbReference type="PANTHER" id="PTHR24414">
    <property type="entry name" value="F-BOX/KELCH-REPEAT PROTEIN SKIP4"/>
    <property type="match status" value="1"/>
</dbReference>
<dbReference type="AlphaFoldDB" id="A0A6J0M6Z3"/>
<proteinExistence type="predicted"/>
<evidence type="ECO:0000313" key="4">
    <source>
        <dbReference type="RefSeq" id="XP_018467818.1"/>
    </source>
</evidence>
<keyword evidence="3" id="KW-1185">Reference proteome</keyword>
<dbReference type="RefSeq" id="XP_018467818.1">
    <property type="nucleotide sequence ID" value="XM_018612316.1"/>
</dbReference>
<dbReference type="Gene3D" id="2.120.10.80">
    <property type="entry name" value="Kelch-type beta propeller"/>
    <property type="match status" value="1"/>
</dbReference>